<protein>
    <submittedName>
        <fullName evidence="1">Uncharacterized protein</fullName>
    </submittedName>
</protein>
<dbReference type="RefSeq" id="WP_377070392.1">
    <property type="nucleotide sequence ID" value="NZ_JBHMEC010000018.1"/>
</dbReference>
<gene>
    <name evidence="1" type="ORF">ACFFU4_13880</name>
</gene>
<keyword evidence="2" id="KW-1185">Reference proteome</keyword>
<evidence type="ECO:0000313" key="1">
    <source>
        <dbReference type="EMBL" id="MFB9150839.1"/>
    </source>
</evidence>
<proteinExistence type="predicted"/>
<sequence>MSNMRVLYNRDLNAATTRVTLRPRIAPDRRETACAAERINRPTPQ</sequence>
<organism evidence="1 2">
    <name type="scientific">Roseovarius ramblicola</name>
    <dbReference type="NCBI Taxonomy" id="2022336"/>
    <lineage>
        <taxon>Bacteria</taxon>
        <taxon>Pseudomonadati</taxon>
        <taxon>Pseudomonadota</taxon>
        <taxon>Alphaproteobacteria</taxon>
        <taxon>Rhodobacterales</taxon>
        <taxon>Roseobacteraceae</taxon>
        <taxon>Roseovarius</taxon>
    </lineage>
</organism>
<comment type="caution">
    <text evidence="1">The sequence shown here is derived from an EMBL/GenBank/DDBJ whole genome shotgun (WGS) entry which is preliminary data.</text>
</comment>
<accession>A0ABV5I2C8</accession>
<dbReference type="Proteomes" id="UP001589670">
    <property type="component" value="Unassembled WGS sequence"/>
</dbReference>
<name>A0ABV5I2C8_9RHOB</name>
<dbReference type="EMBL" id="JBHMEC010000018">
    <property type="protein sequence ID" value="MFB9150839.1"/>
    <property type="molecule type" value="Genomic_DNA"/>
</dbReference>
<evidence type="ECO:0000313" key="2">
    <source>
        <dbReference type="Proteomes" id="UP001589670"/>
    </source>
</evidence>
<reference evidence="1 2" key="1">
    <citation type="submission" date="2024-09" db="EMBL/GenBank/DDBJ databases">
        <authorList>
            <person name="Sun Q."/>
            <person name="Mori K."/>
        </authorList>
    </citation>
    <scope>NUCLEOTIDE SEQUENCE [LARGE SCALE GENOMIC DNA]</scope>
    <source>
        <strain evidence="1 2">CECT 9424</strain>
    </source>
</reference>